<keyword evidence="5 6" id="KW-0472">Membrane</keyword>
<feature type="transmembrane region" description="Helical" evidence="6">
    <location>
        <begin position="348"/>
        <end position="370"/>
    </location>
</feature>
<feature type="transmembrane region" description="Helical" evidence="6">
    <location>
        <begin position="316"/>
        <end position="336"/>
    </location>
</feature>
<feature type="transmembrane region" description="Helical" evidence="6">
    <location>
        <begin position="53"/>
        <end position="77"/>
    </location>
</feature>
<comment type="subcellular location">
    <subcellularLocation>
        <location evidence="1">Cell membrane</location>
        <topology evidence="1">Multi-pass membrane protein</topology>
    </subcellularLocation>
</comment>
<evidence type="ECO:0000256" key="6">
    <source>
        <dbReference type="SAM" id="Phobius"/>
    </source>
</evidence>
<feature type="transmembrane region" description="Helical" evidence="6">
    <location>
        <begin position="12"/>
        <end position="33"/>
    </location>
</feature>
<evidence type="ECO:0000313" key="7">
    <source>
        <dbReference type="EMBL" id="MDF2094646.1"/>
    </source>
</evidence>
<sequence length="395" mass="44109">MPIFNRYVIKLLLPPLGLTLLIALMVLLVERMLRVLDFVLGAKGPVRVVVELLAYLVPHYLGLALPMALFLAVYFAFRKLSRDSELDVMLATGTGLHQLLRPALAATLLLAMLAFVIFNSLQPHSRYAYRAVVYAVTNVSLQALLQPGVFVSADGFTFMVEGASRDKERYERVFVYRETDEDQALAITAQDGVLVETGSNHPPVVRLFDGVQLTTRLNPAEDRDSPEASEGVLRFDELRTTIGDGAFTAFRARGMDERELTLAELWNRRDDPDVGIDRERLIGEFNMRLARIVSIPILPFLAIPLAMGRRRSARNYGMLIGVVVLLLFNELLQSGLREVRRGNIEPAIGIWLPVAGFALLSFTLFLRAAFRVPGSGLLRRRRRRRPDEGRGAAPG</sequence>
<accession>A0ABT5YIH9</accession>
<dbReference type="PANTHER" id="PTHR33529">
    <property type="entry name" value="SLR0882 PROTEIN-RELATED"/>
    <property type="match status" value="1"/>
</dbReference>
<evidence type="ECO:0000256" key="4">
    <source>
        <dbReference type="ARBA" id="ARBA00022989"/>
    </source>
</evidence>
<evidence type="ECO:0000256" key="1">
    <source>
        <dbReference type="ARBA" id="ARBA00004651"/>
    </source>
</evidence>
<proteinExistence type="predicted"/>
<gene>
    <name evidence="7" type="ORF">P2G67_01490</name>
</gene>
<dbReference type="InterPro" id="IPR005495">
    <property type="entry name" value="LptG/LptF_permease"/>
</dbReference>
<dbReference type="RefSeq" id="WP_275819303.1">
    <property type="nucleotide sequence ID" value="NZ_JARHUD010000001.1"/>
</dbReference>
<evidence type="ECO:0000256" key="5">
    <source>
        <dbReference type="ARBA" id="ARBA00023136"/>
    </source>
</evidence>
<keyword evidence="2" id="KW-1003">Cell membrane</keyword>
<name>A0ABT5YIH9_9PROT</name>
<comment type="caution">
    <text evidence="7">The sequence shown here is derived from an EMBL/GenBank/DDBJ whole genome shotgun (WGS) entry which is preliminary data.</text>
</comment>
<reference evidence="7 8" key="1">
    <citation type="submission" date="2023-03" db="EMBL/GenBank/DDBJ databases">
        <title>Fodinicurvata sp. CAU 1616 isolated from sea sendiment.</title>
        <authorList>
            <person name="Kim W."/>
        </authorList>
    </citation>
    <scope>NUCLEOTIDE SEQUENCE [LARGE SCALE GENOMIC DNA]</scope>
    <source>
        <strain evidence="7 8">CAU 1616</strain>
    </source>
</reference>
<keyword evidence="4 6" id="KW-1133">Transmembrane helix</keyword>
<protein>
    <submittedName>
        <fullName evidence="7">LptF/LptG family permease</fullName>
    </submittedName>
</protein>
<dbReference type="PANTHER" id="PTHR33529:SF2">
    <property type="entry name" value="LIPOPOLYSACCHARIDE EXPORT SYSTEM PERMEASE PROTEIN LPTG"/>
    <property type="match status" value="1"/>
</dbReference>
<organism evidence="7 8">
    <name type="scientific">Aquibaculum arenosum</name>
    <dbReference type="NCBI Taxonomy" id="3032591"/>
    <lineage>
        <taxon>Bacteria</taxon>
        <taxon>Pseudomonadati</taxon>
        <taxon>Pseudomonadota</taxon>
        <taxon>Alphaproteobacteria</taxon>
        <taxon>Rhodospirillales</taxon>
        <taxon>Rhodovibrionaceae</taxon>
        <taxon>Aquibaculum</taxon>
    </lineage>
</organism>
<keyword evidence="8" id="KW-1185">Reference proteome</keyword>
<dbReference type="Pfam" id="PF03739">
    <property type="entry name" value="LptF_LptG"/>
    <property type="match status" value="1"/>
</dbReference>
<dbReference type="EMBL" id="JARHUD010000001">
    <property type="protein sequence ID" value="MDF2094646.1"/>
    <property type="molecule type" value="Genomic_DNA"/>
</dbReference>
<evidence type="ECO:0000256" key="2">
    <source>
        <dbReference type="ARBA" id="ARBA00022475"/>
    </source>
</evidence>
<evidence type="ECO:0000256" key="3">
    <source>
        <dbReference type="ARBA" id="ARBA00022692"/>
    </source>
</evidence>
<feature type="transmembrane region" description="Helical" evidence="6">
    <location>
        <begin position="98"/>
        <end position="118"/>
    </location>
</feature>
<dbReference type="Proteomes" id="UP001215503">
    <property type="component" value="Unassembled WGS sequence"/>
</dbReference>
<keyword evidence="3 6" id="KW-0812">Transmembrane</keyword>
<evidence type="ECO:0000313" key="8">
    <source>
        <dbReference type="Proteomes" id="UP001215503"/>
    </source>
</evidence>